<reference evidence="1" key="1">
    <citation type="submission" date="2022-04" db="EMBL/GenBank/DDBJ databases">
        <title>A functionally conserved STORR gene fusion in Papaver species that diverged 16.8 million years ago.</title>
        <authorList>
            <person name="Catania T."/>
        </authorList>
    </citation>
    <scope>NUCLEOTIDE SEQUENCE</scope>
    <source>
        <strain evidence="1">S-188037</strain>
    </source>
</reference>
<name>A0AAD4XAW6_9MAGN</name>
<proteinExistence type="predicted"/>
<dbReference type="Proteomes" id="UP001202328">
    <property type="component" value="Unassembled WGS sequence"/>
</dbReference>
<dbReference type="GO" id="GO:0000719">
    <property type="term" value="P:photoreactive repair"/>
    <property type="evidence" value="ECO:0007669"/>
    <property type="project" value="TreeGrafter"/>
</dbReference>
<dbReference type="Gene3D" id="1.25.40.80">
    <property type="match status" value="1"/>
</dbReference>
<feature type="non-terminal residue" evidence="1">
    <location>
        <position position="187"/>
    </location>
</feature>
<accession>A0AAD4XAW6</accession>
<keyword evidence="2" id="KW-1185">Reference proteome</keyword>
<sequence length="187" mass="20792">RPLQSSFQTVPKSLTLLHSHNPEQFFSQAWLDSIETDKICAHKEICSEELLVETLVKKGLQGVSLLSQGSTSTSRNPTNVKLELAWRSTMYHVDDLPFNPSSLPDIYTQFCKSVESKCAICGFFKLLMSVGPLPSTDLSKIGASPLLDQLGVIHEEAKKEMCFVGGESAAPGRVHEYFWVDTNMKEL</sequence>
<dbReference type="InterPro" id="IPR002081">
    <property type="entry name" value="Cryptochrome/DNA_photolyase_1"/>
</dbReference>
<dbReference type="GO" id="GO:0071949">
    <property type="term" value="F:FAD binding"/>
    <property type="evidence" value="ECO:0007669"/>
    <property type="project" value="TreeGrafter"/>
</dbReference>
<comment type="caution">
    <text evidence="1">The sequence shown here is derived from an EMBL/GenBank/DDBJ whole genome shotgun (WGS) entry which is preliminary data.</text>
</comment>
<dbReference type="GO" id="GO:0003677">
    <property type="term" value="F:DNA binding"/>
    <property type="evidence" value="ECO:0007669"/>
    <property type="project" value="TreeGrafter"/>
</dbReference>
<evidence type="ECO:0000313" key="2">
    <source>
        <dbReference type="Proteomes" id="UP001202328"/>
    </source>
</evidence>
<dbReference type="InterPro" id="IPR036155">
    <property type="entry name" value="Crypto/Photolyase_N_sf"/>
</dbReference>
<dbReference type="EMBL" id="JAJJMB010012966">
    <property type="protein sequence ID" value="KAI3872213.1"/>
    <property type="molecule type" value="Genomic_DNA"/>
</dbReference>
<dbReference type="GO" id="GO:0003904">
    <property type="term" value="F:deoxyribodipyrimidine photo-lyase activity"/>
    <property type="evidence" value="ECO:0007669"/>
    <property type="project" value="TreeGrafter"/>
</dbReference>
<dbReference type="SUPFAM" id="SSF52425">
    <property type="entry name" value="Cryptochrome/photolyase, N-terminal domain"/>
    <property type="match status" value="1"/>
</dbReference>
<evidence type="ECO:0000313" key="1">
    <source>
        <dbReference type="EMBL" id="KAI3872213.1"/>
    </source>
</evidence>
<gene>
    <name evidence="1" type="ORF">MKW98_011705</name>
</gene>
<protein>
    <submittedName>
        <fullName evidence="1">Uncharacterized protein</fullName>
    </submittedName>
</protein>
<dbReference type="AlphaFoldDB" id="A0AAD4XAW6"/>
<dbReference type="PANTHER" id="PTHR11455:SF22">
    <property type="entry name" value="CRYPTOCHROME DASH"/>
    <property type="match status" value="1"/>
</dbReference>
<dbReference type="PANTHER" id="PTHR11455">
    <property type="entry name" value="CRYPTOCHROME"/>
    <property type="match status" value="1"/>
</dbReference>
<organism evidence="1 2">
    <name type="scientific">Papaver atlanticum</name>
    <dbReference type="NCBI Taxonomy" id="357466"/>
    <lineage>
        <taxon>Eukaryota</taxon>
        <taxon>Viridiplantae</taxon>
        <taxon>Streptophyta</taxon>
        <taxon>Embryophyta</taxon>
        <taxon>Tracheophyta</taxon>
        <taxon>Spermatophyta</taxon>
        <taxon>Magnoliopsida</taxon>
        <taxon>Ranunculales</taxon>
        <taxon>Papaveraceae</taxon>
        <taxon>Papaveroideae</taxon>
        <taxon>Papaver</taxon>
    </lineage>
</organism>